<dbReference type="PANTHER" id="PTHR42881">
    <property type="entry name" value="PROLYL ENDOPEPTIDASE"/>
    <property type="match status" value="1"/>
</dbReference>
<evidence type="ECO:0000256" key="3">
    <source>
        <dbReference type="ARBA" id="ARBA00011897"/>
    </source>
</evidence>
<dbReference type="PROSITE" id="PS00708">
    <property type="entry name" value="PRO_ENDOPEP_SER"/>
    <property type="match status" value="1"/>
</dbReference>
<evidence type="ECO:0000313" key="12">
    <source>
        <dbReference type="EMBL" id="MCW3786547.1"/>
    </source>
</evidence>
<dbReference type="FunFam" id="3.40.50.1820:FF:000005">
    <property type="entry name" value="Prolyl endopeptidase"/>
    <property type="match status" value="1"/>
</dbReference>
<dbReference type="InterPro" id="IPR029058">
    <property type="entry name" value="AB_hydrolase_fold"/>
</dbReference>
<comment type="similarity">
    <text evidence="2">Belongs to the peptidase S9A family.</text>
</comment>
<evidence type="ECO:0000256" key="1">
    <source>
        <dbReference type="ARBA" id="ARBA00001070"/>
    </source>
</evidence>
<evidence type="ECO:0000259" key="11">
    <source>
        <dbReference type="Pfam" id="PF02897"/>
    </source>
</evidence>
<protein>
    <recommendedName>
        <fullName evidence="3">prolyl oligopeptidase</fullName>
        <ecNumber evidence="3">3.4.21.26</ecNumber>
    </recommendedName>
    <alternativeName>
        <fullName evidence="8">Proline-specific endopeptidase</fullName>
    </alternativeName>
</protein>
<dbReference type="InterPro" id="IPR002470">
    <property type="entry name" value="Peptidase_S9A"/>
</dbReference>
<keyword evidence="13" id="KW-1185">Reference proteome</keyword>
<dbReference type="InterPro" id="IPR051167">
    <property type="entry name" value="Prolyl_oligopep/macrocyclase"/>
</dbReference>
<dbReference type="Pfam" id="PF00326">
    <property type="entry name" value="Peptidase_S9"/>
    <property type="match status" value="1"/>
</dbReference>
<dbReference type="GO" id="GO:0005829">
    <property type="term" value="C:cytosol"/>
    <property type="evidence" value="ECO:0007669"/>
    <property type="project" value="TreeGrafter"/>
</dbReference>
<dbReference type="AlphaFoldDB" id="A0AAE3M3K4"/>
<name>A0AAE3M3K4_9BACT</name>
<comment type="function">
    <text evidence="7">Cleaves peptide bonds on the C-terminal side of prolyl residues within peptides that are up to approximately 30 amino acids long. Has an absolute requirement for an X-Pro bond in the trans configuration immediately preceding the Pro-Y scissible bond.</text>
</comment>
<keyword evidence="4" id="KW-0645">Protease</keyword>
<dbReference type="RefSeq" id="WP_301190112.1">
    <property type="nucleotide sequence ID" value="NZ_JAPDPJ010000015.1"/>
</dbReference>
<dbReference type="PROSITE" id="PS51257">
    <property type="entry name" value="PROKAR_LIPOPROTEIN"/>
    <property type="match status" value="1"/>
</dbReference>
<dbReference type="Proteomes" id="UP001209229">
    <property type="component" value="Unassembled WGS sequence"/>
</dbReference>
<dbReference type="Gene3D" id="2.130.10.120">
    <property type="entry name" value="Prolyl oligopeptidase, N-terminal domain"/>
    <property type="match status" value="1"/>
</dbReference>
<dbReference type="SUPFAM" id="SSF50993">
    <property type="entry name" value="Peptidase/esterase 'gauge' domain"/>
    <property type="match status" value="1"/>
</dbReference>
<feature type="domain" description="Peptidase S9A N-terminal" evidence="11">
    <location>
        <begin position="31"/>
        <end position="429"/>
    </location>
</feature>
<dbReference type="EMBL" id="JAPDPJ010000015">
    <property type="protein sequence ID" value="MCW3786547.1"/>
    <property type="molecule type" value="Genomic_DNA"/>
</dbReference>
<evidence type="ECO:0000256" key="8">
    <source>
        <dbReference type="ARBA" id="ARBA00081187"/>
    </source>
</evidence>
<dbReference type="GO" id="GO:0070012">
    <property type="term" value="F:oligopeptidase activity"/>
    <property type="evidence" value="ECO:0007669"/>
    <property type="project" value="TreeGrafter"/>
</dbReference>
<dbReference type="Gene3D" id="3.40.50.1820">
    <property type="entry name" value="alpha/beta hydrolase"/>
    <property type="match status" value="1"/>
</dbReference>
<evidence type="ECO:0000259" key="10">
    <source>
        <dbReference type="Pfam" id="PF00326"/>
    </source>
</evidence>
<evidence type="ECO:0000256" key="7">
    <source>
        <dbReference type="ARBA" id="ARBA00060121"/>
    </source>
</evidence>
<reference evidence="12" key="1">
    <citation type="submission" date="2022-10" db="EMBL/GenBank/DDBJ databases">
        <authorList>
            <person name="Yu W.X."/>
        </authorList>
    </citation>
    <scope>NUCLEOTIDE SEQUENCE</scope>
    <source>
        <strain evidence="12">AAT</strain>
    </source>
</reference>
<sequence>MNRFCIKSCLFVTVALAACNTSSNMEKLMYPETKKVEITDDYFGTKVSDPYRWLEDDNSEETKQWVIAQNKVTEGYLEKIPYRQAIKNRLTQIWDYEKMSAPVNRSGLLVYSKNDGLQSQNVYYYKKDSGDEKLLLDPNHLSEDGTVSLSGFEISKNGKYLGYLISRSGSDWQEIYVKDIETGEILPDHIEWVKFSGISWFKDGFYYTRYQEPKKGDELKGVNKSPKIYYHKLGDAIDDDVMVFDDPEHPDRITNADVTEDGSYLVLYQTESTSGNSLKLKSLTDPSAGIISIVDDFENDHQILDHDKGEFILKTNYKASKSRIVKFSLEHLHKDSWVDLIRESSDVLVDVSLLGGRIIAQYMQDAHDVVKVYDREGKYLNEVDLPTIGSVGGFGGEKDDVVTYYSFNSFVSPSTVYKYNILENKAELFWKPEIDIDLDQFETKQVFYTSKDGTKVPMFIIHKKNIKLDGNNPTMLYGYGGFDISLTPGFSISRMILLENGGVYAMANLRGGGEYGKDWHKAGTLMQKQNVFDDCIAAAEYLINEKYTSPDKLALHGGSNGGLLVGAVVNLRPDLFKVSMPAVGVMDMLRYHQFTIGRFWASDYGTSGDSEGMFKYLYAYSPVHNVKSGVEYPATMVMTADHDDRVVPAHSFKYISQLQDNYKGDNPVIIRIESKAGHGAGKPTSKIIQEATDLWSFMFYNMGEAIDY</sequence>
<feature type="domain" description="Peptidase S9 prolyl oligopeptidase catalytic" evidence="10">
    <location>
        <begin position="490"/>
        <end position="703"/>
    </location>
</feature>
<proteinExistence type="inferred from homology"/>
<dbReference type="PRINTS" id="PR00862">
    <property type="entry name" value="PROLIGOPTASE"/>
</dbReference>
<comment type="catalytic activity">
    <reaction evidence="1">
        <text>Hydrolysis of Pro-|-Xaa &gt;&gt; Ala-|-Xaa in oligopeptides.</text>
        <dbReference type="EC" id="3.4.21.26"/>
    </reaction>
</comment>
<evidence type="ECO:0000256" key="9">
    <source>
        <dbReference type="SAM" id="SignalP"/>
    </source>
</evidence>
<dbReference type="InterPro" id="IPR002471">
    <property type="entry name" value="Pept_S9_AS"/>
</dbReference>
<keyword evidence="9" id="KW-0732">Signal</keyword>
<comment type="caution">
    <text evidence="12">The sequence shown here is derived from an EMBL/GenBank/DDBJ whole genome shotgun (WGS) entry which is preliminary data.</text>
</comment>
<dbReference type="Pfam" id="PF02897">
    <property type="entry name" value="Peptidase_S9_N"/>
    <property type="match status" value="1"/>
</dbReference>
<evidence type="ECO:0000256" key="4">
    <source>
        <dbReference type="ARBA" id="ARBA00022670"/>
    </source>
</evidence>
<keyword evidence="5" id="KW-0378">Hydrolase</keyword>
<dbReference type="InterPro" id="IPR001375">
    <property type="entry name" value="Peptidase_S9_cat"/>
</dbReference>
<dbReference type="EC" id="3.4.21.26" evidence="3"/>
<dbReference type="SUPFAM" id="SSF53474">
    <property type="entry name" value="alpha/beta-Hydrolases"/>
    <property type="match status" value="1"/>
</dbReference>
<feature type="signal peptide" evidence="9">
    <location>
        <begin position="1"/>
        <end position="17"/>
    </location>
</feature>
<organism evidence="12 13">
    <name type="scientific">Plebeiibacterium sediminum</name>
    <dbReference type="NCBI Taxonomy" id="2992112"/>
    <lineage>
        <taxon>Bacteria</taxon>
        <taxon>Pseudomonadati</taxon>
        <taxon>Bacteroidota</taxon>
        <taxon>Bacteroidia</taxon>
        <taxon>Marinilabiliales</taxon>
        <taxon>Marinilabiliaceae</taxon>
        <taxon>Plebeiibacterium</taxon>
    </lineage>
</organism>
<evidence type="ECO:0000256" key="2">
    <source>
        <dbReference type="ARBA" id="ARBA00005228"/>
    </source>
</evidence>
<dbReference type="GO" id="GO:0004252">
    <property type="term" value="F:serine-type endopeptidase activity"/>
    <property type="evidence" value="ECO:0007669"/>
    <property type="project" value="UniProtKB-EC"/>
</dbReference>
<evidence type="ECO:0000256" key="6">
    <source>
        <dbReference type="ARBA" id="ARBA00022825"/>
    </source>
</evidence>
<feature type="chain" id="PRO_5042098663" description="prolyl oligopeptidase" evidence="9">
    <location>
        <begin position="18"/>
        <end position="708"/>
    </location>
</feature>
<dbReference type="GO" id="GO:0006508">
    <property type="term" value="P:proteolysis"/>
    <property type="evidence" value="ECO:0007669"/>
    <property type="project" value="UniProtKB-KW"/>
</dbReference>
<dbReference type="PANTHER" id="PTHR42881:SF2">
    <property type="entry name" value="PROLYL ENDOPEPTIDASE"/>
    <property type="match status" value="1"/>
</dbReference>
<accession>A0AAE3M3K4</accession>
<evidence type="ECO:0000256" key="5">
    <source>
        <dbReference type="ARBA" id="ARBA00022801"/>
    </source>
</evidence>
<keyword evidence="6" id="KW-0720">Serine protease</keyword>
<dbReference type="InterPro" id="IPR023302">
    <property type="entry name" value="Pept_S9A_N"/>
</dbReference>
<evidence type="ECO:0000313" key="13">
    <source>
        <dbReference type="Proteomes" id="UP001209229"/>
    </source>
</evidence>
<gene>
    <name evidence="12" type="ORF">OM075_08720</name>
</gene>